<comment type="caution">
    <text evidence="1">The sequence shown here is derived from an EMBL/GenBank/DDBJ whole genome shotgun (WGS) entry which is preliminary data.</text>
</comment>
<reference evidence="1" key="1">
    <citation type="submission" date="2013-12" db="EMBL/GenBank/DDBJ databases">
        <title>A Varibaculum cambriense genome reconstructed from a premature infant gut community with otherwise low bacterial novelty that shifts toward anaerobic metabolism during the third week of life.</title>
        <authorList>
            <person name="Brown C.T."/>
            <person name="Sharon I."/>
            <person name="Thomas B.C."/>
            <person name="Castelle C.J."/>
            <person name="Morowitz M.J."/>
            <person name="Banfield J.F."/>
        </authorList>
    </citation>
    <scope>NUCLEOTIDE SEQUENCE</scope>
</reference>
<sequence>MTILEQAAQVLHEEAGAIEELSSHLDDNFVNAVNMILACKGRVVCTG</sequence>
<dbReference type="GO" id="GO:1901135">
    <property type="term" value="P:carbohydrate derivative metabolic process"/>
    <property type="evidence" value="ECO:0007669"/>
    <property type="project" value="InterPro"/>
</dbReference>
<dbReference type="GO" id="GO:0097367">
    <property type="term" value="F:carbohydrate derivative binding"/>
    <property type="evidence" value="ECO:0007669"/>
    <property type="project" value="InterPro"/>
</dbReference>
<gene>
    <name evidence="1" type="ORF">Q604_UNBC12646G0002</name>
</gene>
<accession>W1XRC7</accession>
<dbReference type="Gene3D" id="3.40.50.10490">
    <property type="entry name" value="Glucose-6-phosphate isomerase like protein, domain 1"/>
    <property type="match status" value="1"/>
</dbReference>
<evidence type="ECO:0000313" key="1">
    <source>
        <dbReference type="EMBL" id="ETJ32913.1"/>
    </source>
</evidence>
<dbReference type="SUPFAM" id="SSF53697">
    <property type="entry name" value="SIS domain"/>
    <property type="match status" value="1"/>
</dbReference>
<dbReference type="InterPro" id="IPR046348">
    <property type="entry name" value="SIS_dom_sf"/>
</dbReference>
<organism evidence="1">
    <name type="scientific">human gut metagenome</name>
    <dbReference type="NCBI Taxonomy" id="408170"/>
    <lineage>
        <taxon>unclassified sequences</taxon>
        <taxon>metagenomes</taxon>
        <taxon>organismal metagenomes</taxon>
    </lineage>
</organism>
<dbReference type="GO" id="GO:0016853">
    <property type="term" value="F:isomerase activity"/>
    <property type="evidence" value="ECO:0007669"/>
    <property type="project" value="UniProtKB-KW"/>
</dbReference>
<protein>
    <submittedName>
        <fullName evidence="1">Arabinose 5-phosphate isomerase</fullName>
    </submittedName>
</protein>
<dbReference type="EMBL" id="AZMM01012646">
    <property type="protein sequence ID" value="ETJ32913.1"/>
    <property type="molecule type" value="Genomic_DNA"/>
</dbReference>
<keyword evidence="1" id="KW-0413">Isomerase</keyword>
<proteinExistence type="predicted"/>
<name>W1XRC7_9ZZZZ</name>
<dbReference type="AlphaFoldDB" id="W1XRC7"/>
<feature type="non-terminal residue" evidence="1">
    <location>
        <position position="47"/>
    </location>
</feature>